<sequence length="130" mass="13806">MDSPWGGWKRFEAAGSVNSGRSGGGAAAGRRAVALRCRRTAVRPWWTAAPAARGRVSYGLLAGSRWTWLQCSEPAPLRVLALVRLSHKGFCSGRSPAPGARHPGSPCVSRRCAHGGRSMAWPARAGLEVM</sequence>
<gene>
    <name evidence="1" type="ordered locus">H16_B0044</name>
</gene>
<evidence type="ECO:0000313" key="2">
    <source>
        <dbReference type="Proteomes" id="UP000008210"/>
    </source>
</evidence>
<organism evidence="1 2">
    <name type="scientific">Cupriavidus necator (strain ATCC 17699 / DSM 428 / KCTC 22496 / NCIMB 10442 / H16 / Stanier 337)</name>
    <name type="common">Ralstonia eutropha</name>
    <dbReference type="NCBI Taxonomy" id="381666"/>
    <lineage>
        <taxon>Bacteria</taxon>
        <taxon>Pseudomonadati</taxon>
        <taxon>Pseudomonadota</taxon>
        <taxon>Betaproteobacteria</taxon>
        <taxon>Burkholderiales</taxon>
        <taxon>Burkholderiaceae</taxon>
        <taxon>Cupriavidus</taxon>
    </lineage>
</organism>
<reference evidence="1 2" key="1">
    <citation type="journal article" date="2006" name="Nat. Biotechnol.">
        <title>Genome sequence of the bioplastic-producing 'Knallgas' bacterium Ralstonia eutropha H16.</title>
        <authorList>
            <person name="Pohlmann A."/>
            <person name="Fricke W.F."/>
            <person name="Reinecke F."/>
            <person name="Kusian B."/>
            <person name="Liesegang H."/>
            <person name="Cramm R."/>
            <person name="Eitinger T."/>
            <person name="Ewering C."/>
            <person name="Potter M."/>
            <person name="Schwartz E."/>
            <person name="Strittmatter A."/>
            <person name="Voss I."/>
            <person name="Gottschalk G."/>
            <person name="Steinbuechel A."/>
            <person name="Friedrich B."/>
            <person name="Bowien B."/>
        </authorList>
    </citation>
    <scope>NUCLEOTIDE SEQUENCE [LARGE SCALE GENOMIC DNA]</scope>
    <source>
        <strain evidence="2">ATCC 17699 / DSM 428 / KCTC 22496 / NCIMB 10442 / H16 / Stanier 337</strain>
    </source>
</reference>
<accession>Q0K574</accession>
<name>Q0K574_CUPNH</name>
<dbReference type="STRING" id="381666.H16_B0044"/>
<dbReference type="Proteomes" id="UP000008210">
    <property type="component" value="Chromosome 2"/>
</dbReference>
<dbReference type="HOGENOM" id="CLU_1934536_0_0_4"/>
<proteinExistence type="predicted"/>
<protein>
    <submittedName>
        <fullName evidence="1">Uncharacterized protein</fullName>
    </submittedName>
</protein>
<dbReference type="KEGG" id="reh:H16_B0044"/>
<dbReference type="EMBL" id="AM260480">
    <property type="protein sequence ID" value="CAJ94850.1"/>
    <property type="molecule type" value="Genomic_DNA"/>
</dbReference>
<keyword evidence="2" id="KW-1185">Reference proteome</keyword>
<dbReference type="AlphaFoldDB" id="Q0K574"/>
<evidence type="ECO:0000313" key="1">
    <source>
        <dbReference type="EMBL" id="CAJ94850.1"/>
    </source>
</evidence>